<dbReference type="EMBL" id="SNZP01000013">
    <property type="protein sequence ID" value="TDR73623.1"/>
    <property type="molecule type" value="Genomic_DNA"/>
</dbReference>
<dbReference type="Gene3D" id="3.40.1620.10">
    <property type="entry name" value="YefM-like domain"/>
    <property type="match status" value="1"/>
</dbReference>
<dbReference type="OrthoDB" id="165038at2"/>
<gene>
    <name evidence="3" type="ORF">DFP86_113130</name>
</gene>
<sequence length="87" mass="9376">MLDALTANEAKTHFGDLLLRAQRGPVQINKNGQPVAVVISMDEYANIEAMKLRLLQSRATQIKAEMAAGTLSDGDAFLDDLAAGQFD</sequence>
<dbReference type="InterPro" id="IPR036165">
    <property type="entry name" value="YefM-like_sf"/>
</dbReference>
<comment type="similarity">
    <text evidence="1 2">Belongs to the phD/YefM antitoxin family.</text>
</comment>
<dbReference type="InterPro" id="IPR006442">
    <property type="entry name" value="Antitoxin_Phd/YefM"/>
</dbReference>
<name>A0A4R7B211_9NEIS</name>
<reference evidence="3 4" key="1">
    <citation type="submission" date="2019-03" db="EMBL/GenBank/DDBJ databases">
        <title>Genomic Encyclopedia of Type Strains, Phase III (KMG-III): the genomes of soil and plant-associated and newly described type strains.</title>
        <authorList>
            <person name="Whitman W."/>
        </authorList>
    </citation>
    <scope>NUCLEOTIDE SEQUENCE [LARGE SCALE GENOMIC DNA]</scope>
    <source>
        <strain evidence="3 4">CECT 8976</strain>
    </source>
</reference>
<evidence type="ECO:0000256" key="1">
    <source>
        <dbReference type="ARBA" id="ARBA00009981"/>
    </source>
</evidence>
<comment type="function">
    <text evidence="2">Antitoxin component of a type II toxin-antitoxin (TA) system.</text>
</comment>
<dbReference type="PANTHER" id="PTHR33713:SF6">
    <property type="entry name" value="ANTITOXIN YEFM"/>
    <property type="match status" value="1"/>
</dbReference>
<dbReference type="Pfam" id="PF02604">
    <property type="entry name" value="PhdYeFM_antitox"/>
    <property type="match status" value="1"/>
</dbReference>
<proteinExistence type="inferred from homology"/>
<evidence type="ECO:0000256" key="2">
    <source>
        <dbReference type="RuleBase" id="RU362080"/>
    </source>
</evidence>
<accession>A0A4R7B211</accession>
<evidence type="ECO:0000313" key="4">
    <source>
        <dbReference type="Proteomes" id="UP000295611"/>
    </source>
</evidence>
<keyword evidence="4" id="KW-1185">Reference proteome</keyword>
<dbReference type="SUPFAM" id="SSF143120">
    <property type="entry name" value="YefM-like"/>
    <property type="match status" value="1"/>
</dbReference>
<organism evidence="3 4">
    <name type="scientific">Paludibacterium purpuratum</name>
    <dbReference type="NCBI Taxonomy" id="1144873"/>
    <lineage>
        <taxon>Bacteria</taxon>
        <taxon>Pseudomonadati</taxon>
        <taxon>Pseudomonadota</taxon>
        <taxon>Betaproteobacteria</taxon>
        <taxon>Neisseriales</taxon>
        <taxon>Chromobacteriaceae</taxon>
        <taxon>Paludibacterium</taxon>
    </lineage>
</organism>
<dbReference type="InterPro" id="IPR051405">
    <property type="entry name" value="phD/YefM_antitoxin"/>
</dbReference>
<comment type="caution">
    <text evidence="3">The sequence shown here is derived from an EMBL/GenBank/DDBJ whole genome shotgun (WGS) entry which is preliminary data.</text>
</comment>
<dbReference type="PANTHER" id="PTHR33713">
    <property type="entry name" value="ANTITOXIN YAFN-RELATED"/>
    <property type="match status" value="1"/>
</dbReference>
<dbReference type="AlphaFoldDB" id="A0A4R7B211"/>
<dbReference type="NCBIfam" id="TIGR01552">
    <property type="entry name" value="phd_fam"/>
    <property type="match status" value="1"/>
</dbReference>
<dbReference type="RefSeq" id="WP_133682902.1">
    <property type="nucleotide sequence ID" value="NZ_SNZP01000013.1"/>
</dbReference>
<protein>
    <recommendedName>
        <fullName evidence="2">Antitoxin</fullName>
    </recommendedName>
</protein>
<dbReference type="Proteomes" id="UP000295611">
    <property type="component" value="Unassembled WGS sequence"/>
</dbReference>
<evidence type="ECO:0000313" key="3">
    <source>
        <dbReference type="EMBL" id="TDR73623.1"/>
    </source>
</evidence>